<evidence type="ECO:0000313" key="7">
    <source>
        <dbReference type="EMBL" id="ADM27103.1"/>
    </source>
</evidence>
<proteinExistence type="predicted"/>
<dbReference type="InterPro" id="IPR005942">
    <property type="entry name" value="Daunbcin-R_ABC-transpt"/>
</dbReference>
<feature type="domain" description="ABC transmembrane type-2" evidence="6">
    <location>
        <begin position="23"/>
        <end position="260"/>
    </location>
</feature>
<dbReference type="PIRSF" id="PIRSF006648">
    <property type="entry name" value="DrrB"/>
    <property type="match status" value="1"/>
</dbReference>
<evidence type="ECO:0000256" key="2">
    <source>
        <dbReference type="ARBA" id="ARBA00022692"/>
    </source>
</evidence>
<feature type="transmembrane region" description="Helical" evidence="5">
    <location>
        <begin position="67"/>
        <end position="93"/>
    </location>
</feature>
<dbReference type="NCBIfam" id="TIGR01247">
    <property type="entry name" value="drrB"/>
    <property type="match status" value="1"/>
</dbReference>
<keyword evidence="4 5" id="KW-0472">Membrane</keyword>
<keyword evidence="3 5" id="KW-1133">Transmembrane helix</keyword>
<protein>
    <submittedName>
        <fullName evidence="7">Daunorubicin resistance ABC transporter, inner membrane subunit B</fullName>
    </submittedName>
</protein>
<dbReference type="InterPro" id="IPR000412">
    <property type="entry name" value="ABC_2_transport"/>
</dbReference>
<dbReference type="PRINTS" id="PR00164">
    <property type="entry name" value="ABC2TRNSPORT"/>
</dbReference>
<evidence type="ECO:0000313" key="8">
    <source>
        <dbReference type="Proteomes" id="UP000001304"/>
    </source>
</evidence>
<dbReference type="Pfam" id="PF01061">
    <property type="entry name" value="ABC2_membrane"/>
    <property type="match status" value="1"/>
</dbReference>
<sequence length="264" mass="29034">MSSIDSIAIMIYRQVKRYIGARSRIVTTFVQPVIWIFFFGLGMGSLFTFNNPYIDTLMKQQFGGLDYITFLTSGVVAMTIFTASFISGVSVIWDKQFGFLKETLVAPAHRASIIIGRSIGDALTILLQATIITLISKAIAPGLRLTGLLPALVYGFILSLGLISLGIAIATKMTSPEGFQMIVNLVMMPLQFLSGIFFPISRLPDWAQIIAKLNPLTYAVDGMRYWLTGVSTFDPLIDVALLVVLSGILMIIAVRMFEKATIEE</sequence>
<evidence type="ECO:0000256" key="4">
    <source>
        <dbReference type="ARBA" id="ARBA00023136"/>
    </source>
</evidence>
<dbReference type="PANTHER" id="PTHR43229">
    <property type="entry name" value="NODULATION PROTEIN J"/>
    <property type="match status" value="1"/>
</dbReference>
<gene>
    <name evidence="7" type="ordered locus">Igag_0254</name>
</gene>
<dbReference type="InterPro" id="IPR047817">
    <property type="entry name" value="ABC2_TM_bact-type"/>
</dbReference>
<keyword evidence="2 5" id="KW-0812">Transmembrane</keyword>
<dbReference type="AlphaFoldDB" id="E0SQM9"/>
<reference evidence="7 8" key="1">
    <citation type="journal article" date="2010" name="Stand. Genomic Sci.">
        <title>Complete genome sequence of Ignisphaera aggregans type strain (AQ1.S1).</title>
        <authorList>
            <person name="Goker M."/>
            <person name="Held B."/>
            <person name="Lapidus A."/>
            <person name="Nolan M."/>
            <person name="Spring S."/>
            <person name="Yasawong M."/>
            <person name="Lucas S."/>
            <person name="Glavina Del Rio T."/>
            <person name="Tice H."/>
            <person name="Cheng J.F."/>
            <person name="Goodwin L."/>
            <person name="Tapia R."/>
            <person name="Pitluck S."/>
            <person name="Liolios K."/>
            <person name="Ivanova N."/>
            <person name="Mavromatis K."/>
            <person name="Mikhailova N."/>
            <person name="Pati A."/>
            <person name="Chen A."/>
            <person name="Palaniappan K."/>
            <person name="Brambilla E."/>
            <person name="Land M."/>
            <person name="Hauser L."/>
            <person name="Chang Y.J."/>
            <person name="Jeffries C.D."/>
            <person name="Brettin T."/>
            <person name="Detter J.C."/>
            <person name="Han C."/>
            <person name="Rohde M."/>
            <person name="Sikorski J."/>
            <person name="Woyke T."/>
            <person name="Bristow J."/>
            <person name="Eisen J.A."/>
            <person name="Markowitz V."/>
            <person name="Hugenholtz P."/>
            <person name="Kyrpides N.C."/>
            <person name="Klenk H.P."/>
        </authorList>
    </citation>
    <scope>NUCLEOTIDE SEQUENCE [LARGE SCALE GENOMIC DNA]</scope>
    <source>
        <strain evidence="8">DSM 17230 / JCM 13409 / AQ1.S1</strain>
    </source>
</reference>
<dbReference type="HOGENOM" id="CLU_039483_2_3_2"/>
<evidence type="ECO:0000256" key="5">
    <source>
        <dbReference type="SAM" id="Phobius"/>
    </source>
</evidence>
<feature type="transmembrane region" description="Helical" evidence="5">
    <location>
        <begin position="236"/>
        <end position="257"/>
    </location>
</feature>
<comment type="subcellular location">
    <subcellularLocation>
        <location evidence="1">Membrane</location>
        <topology evidence="1">Multi-pass membrane protein</topology>
    </subcellularLocation>
</comment>
<dbReference type="KEGG" id="iag:Igag_0254"/>
<dbReference type="PANTHER" id="PTHR43229:SF2">
    <property type="entry name" value="NODULATION PROTEIN J"/>
    <property type="match status" value="1"/>
</dbReference>
<dbReference type="GO" id="GO:0140359">
    <property type="term" value="F:ABC-type transporter activity"/>
    <property type="evidence" value="ECO:0007669"/>
    <property type="project" value="InterPro"/>
</dbReference>
<dbReference type="InterPro" id="IPR013525">
    <property type="entry name" value="ABC2_TM"/>
</dbReference>
<organism evidence="7 8">
    <name type="scientific">Ignisphaera aggregans (strain DSM 17230 / JCM 13409 / AQ1.S1)</name>
    <dbReference type="NCBI Taxonomy" id="583356"/>
    <lineage>
        <taxon>Archaea</taxon>
        <taxon>Thermoproteota</taxon>
        <taxon>Thermoprotei</taxon>
        <taxon>Desulfurococcales</taxon>
        <taxon>Desulfurococcaceae</taxon>
        <taxon>Ignisphaera</taxon>
    </lineage>
</organism>
<dbReference type="GO" id="GO:0043190">
    <property type="term" value="C:ATP-binding cassette (ABC) transporter complex"/>
    <property type="evidence" value="ECO:0007669"/>
    <property type="project" value="InterPro"/>
</dbReference>
<dbReference type="InterPro" id="IPR051784">
    <property type="entry name" value="Nod_factor_ABC_transporter"/>
</dbReference>
<feature type="transmembrane region" description="Helical" evidence="5">
    <location>
        <begin position="25"/>
        <end position="47"/>
    </location>
</feature>
<name>E0SQM9_IGNAA</name>
<dbReference type="STRING" id="583356.Igag_0254"/>
<dbReference type="PROSITE" id="PS51012">
    <property type="entry name" value="ABC_TM2"/>
    <property type="match status" value="1"/>
</dbReference>
<evidence type="ECO:0000259" key="6">
    <source>
        <dbReference type="PROSITE" id="PS51012"/>
    </source>
</evidence>
<dbReference type="BioCyc" id="IAGG583356:GHAH-266-MONOMER"/>
<dbReference type="Proteomes" id="UP000001304">
    <property type="component" value="Chromosome"/>
</dbReference>
<evidence type="ECO:0000256" key="1">
    <source>
        <dbReference type="ARBA" id="ARBA00004141"/>
    </source>
</evidence>
<accession>E0SQM9</accession>
<evidence type="ECO:0000256" key="3">
    <source>
        <dbReference type="ARBA" id="ARBA00022989"/>
    </source>
</evidence>
<feature type="transmembrane region" description="Helical" evidence="5">
    <location>
        <begin position="147"/>
        <end position="170"/>
    </location>
</feature>
<feature type="transmembrane region" description="Helical" evidence="5">
    <location>
        <begin position="114"/>
        <end position="135"/>
    </location>
</feature>
<dbReference type="EMBL" id="CP002098">
    <property type="protein sequence ID" value="ADM27103.1"/>
    <property type="molecule type" value="Genomic_DNA"/>
</dbReference>
<keyword evidence="8" id="KW-1185">Reference proteome</keyword>
<feature type="transmembrane region" description="Helical" evidence="5">
    <location>
        <begin position="182"/>
        <end position="200"/>
    </location>
</feature>